<comment type="subcellular location">
    <subcellularLocation>
        <location evidence="1">Endomembrane system</location>
        <topology evidence="1">Multi-pass membrane protein</topology>
    </subcellularLocation>
</comment>
<evidence type="ECO:0000256" key="6">
    <source>
        <dbReference type="ARBA" id="ARBA00023136"/>
    </source>
</evidence>
<evidence type="ECO:0000256" key="7">
    <source>
        <dbReference type="SAM" id="Phobius"/>
    </source>
</evidence>
<dbReference type="PANTHER" id="PTHR21624:SF1">
    <property type="entry name" value="ALKYLGLYCEROL MONOOXYGENASE"/>
    <property type="match status" value="1"/>
</dbReference>
<dbReference type="InterPro" id="IPR051689">
    <property type="entry name" value="Sterol_desaturase/TMEM195"/>
</dbReference>
<name>A0ABY6MIB9_9BACT</name>
<dbReference type="Pfam" id="PF04116">
    <property type="entry name" value="FA_hydroxylase"/>
    <property type="match status" value="1"/>
</dbReference>
<evidence type="ECO:0000313" key="9">
    <source>
        <dbReference type="EMBL" id="UZD23373.1"/>
    </source>
</evidence>
<reference evidence="9" key="1">
    <citation type="submission" date="2022-10" db="EMBL/GenBank/DDBJ databases">
        <title>Algoriphagus sp. a novel bacteria isolate from halophytes salicornia europaea.</title>
        <authorList>
            <person name="Peng Y."/>
            <person name="Jiang L."/>
            <person name="Lee J."/>
        </authorList>
    </citation>
    <scope>NUCLEOTIDE SEQUENCE</scope>
    <source>
        <strain evidence="9">TR-M5</strain>
    </source>
</reference>
<keyword evidence="4" id="KW-0560">Oxidoreductase</keyword>
<gene>
    <name evidence="9" type="ORF">OM944_02555</name>
</gene>
<evidence type="ECO:0000256" key="2">
    <source>
        <dbReference type="ARBA" id="ARBA00022692"/>
    </source>
</evidence>
<evidence type="ECO:0000259" key="8">
    <source>
        <dbReference type="Pfam" id="PF04116"/>
    </source>
</evidence>
<evidence type="ECO:0000313" key="10">
    <source>
        <dbReference type="Proteomes" id="UP001163156"/>
    </source>
</evidence>
<keyword evidence="2 7" id="KW-0812">Transmembrane</keyword>
<dbReference type="Proteomes" id="UP001163156">
    <property type="component" value="Chromosome"/>
</dbReference>
<evidence type="ECO:0000256" key="5">
    <source>
        <dbReference type="ARBA" id="ARBA00023098"/>
    </source>
</evidence>
<feature type="transmembrane region" description="Helical" evidence="7">
    <location>
        <begin position="379"/>
        <end position="396"/>
    </location>
</feature>
<feature type="transmembrane region" description="Helical" evidence="7">
    <location>
        <begin position="45"/>
        <end position="65"/>
    </location>
</feature>
<evidence type="ECO:0000256" key="3">
    <source>
        <dbReference type="ARBA" id="ARBA00022989"/>
    </source>
</evidence>
<proteinExistence type="predicted"/>
<protein>
    <submittedName>
        <fullName evidence="9">Sterol desaturase family protein</fullName>
    </submittedName>
</protein>
<feature type="transmembrane region" description="Helical" evidence="7">
    <location>
        <begin position="135"/>
        <end position="157"/>
    </location>
</feature>
<evidence type="ECO:0000256" key="1">
    <source>
        <dbReference type="ARBA" id="ARBA00004127"/>
    </source>
</evidence>
<feature type="transmembrane region" description="Helical" evidence="7">
    <location>
        <begin position="77"/>
        <end position="95"/>
    </location>
</feature>
<keyword evidence="6 7" id="KW-0472">Membrane</keyword>
<dbReference type="RefSeq" id="WP_264809911.1">
    <property type="nucleotide sequence ID" value="NZ_CP110226.1"/>
</dbReference>
<sequence length="410" mass="47734">MNLSPVVIAIPMYFILMAIEMIALRFQKHPGYRLNDAITNINCGVLSQVTGVFIKVLSIGIYTLIFEKAALFQIPNTIWTFLLLFFLYDFCYYWAHRMSHEINLFWGGHVVHHSSEEYNLSVALRQSSTQTLWTFFFYFPLAFLGFDPVMLVLASGINLLYQFWIHTEAIGKMGFLEHFLNTPSHHRVHHGRNPKYIDKNHGGTFILFDKWFGTFQKEEETPTYGITTPVNSWNPVWVNLAHYATMKQELKQIKNWSDKVKYLVKKPGWLPEYLGGYRSPKEIESNYQKFDTVVPSTMNWYVLVQYTLLLVLTGYFLFEVNNFTWLPKVLISAIIIWTTVSFSGIFEKRSWYFPQEVLRILAFAGIVFFIGQTLLPLPILYPALGTFAAFSITWLWKNQQLNSKIPSASL</sequence>
<evidence type="ECO:0000256" key="4">
    <source>
        <dbReference type="ARBA" id="ARBA00023002"/>
    </source>
</evidence>
<feature type="transmembrane region" description="Helical" evidence="7">
    <location>
        <begin position="298"/>
        <end position="318"/>
    </location>
</feature>
<feature type="transmembrane region" description="Helical" evidence="7">
    <location>
        <begin position="324"/>
        <end position="345"/>
    </location>
</feature>
<organism evidence="9 10">
    <name type="scientific">Algoriphagus halophytocola</name>
    <dbReference type="NCBI Taxonomy" id="2991499"/>
    <lineage>
        <taxon>Bacteria</taxon>
        <taxon>Pseudomonadati</taxon>
        <taxon>Bacteroidota</taxon>
        <taxon>Cytophagia</taxon>
        <taxon>Cytophagales</taxon>
        <taxon>Cyclobacteriaceae</taxon>
        <taxon>Algoriphagus</taxon>
    </lineage>
</organism>
<accession>A0ABY6MIB9</accession>
<feature type="transmembrane region" description="Helical" evidence="7">
    <location>
        <begin position="6"/>
        <end position="24"/>
    </location>
</feature>
<feature type="domain" description="Fatty acid hydroxylase" evidence="8">
    <location>
        <begin position="81"/>
        <end position="214"/>
    </location>
</feature>
<keyword evidence="10" id="KW-1185">Reference proteome</keyword>
<dbReference type="PANTHER" id="PTHR21624">
    <property type="entry name" value="STEROL DESATURASE-RELATED PROTEIN"/>
    <property type="match status" value="1"/>
</dbReference>
<dbReference type="EMBL" id="CP110226">
    <property type="protein sequence ID" value="UZD23373.1"/>
    <property type="molecule type" value="Genomic_DNA"/>
</dbReference>
<dbReference type="InterPro" id="IPR006694">
    <property type="entry name" value="Fatty_acid_hydroxylase"/>
</dbReference>
<keyword evidence="5" id="KW-0443">Lipid metabolism</keyword>
<keyword evidence="3 7" id="KW-1133">Transmembrane helix</keyword>
<feature type="transmembrane region" description="Helical" evidence="7">
    <location>
        <begin position="357"/>
        <end position="373"/>
    </location>
</feature>